<dbReference type="EMBL" id="CBFW010000106">
    <property type="protein sequence ID" value="CDC72356.1"/>
    <property type="molecule type" value="Genomic_DNA"/>
</dbReference>
<feature type="transmembrane region" description="Helical" evidence="1">
    <location>
        <begin position="58"/>
        <end position="77"/>
    </location>
</feature>
<feature type="transmembrane region" description="Helical" evidence="1">
    <location>
        <begin position="21"/>
        <end position="46"/>
    </location>
</feature>
<evidence type="ECO:0000313" key="3">
    <source>
        <dbReference type="Proteomes" id="UP000017938"/>
    </source>
</evidence>
<evidence type="ECO:0000313" key="2">
    <source>
        <dbReference type="EMBL" id="CDC72356.1"/>
    </source>
</evidence>
<reference evidence="2" key="1">
    <citation type="submission" date="2012-11" db="EMBL/GenBank/DDBJ databases">
        <title>Dependencies among metagenomic species, viruses, plasmids and units of genetic variation.</title>
        <authorList>
            <person name="Nielsen H.B."/>
            <person name="Almeida M."/>
            <person name="Juncker A.S."/>
            <person name="Rasmussen S."/>
            <person name="Li J."/>
            <person name="Sunagawa S."/>
            <person name="Plichta D."/>
            <person name="Gautier L."/>
            <person name="Le Chatelier E."/>
            <person name="Peletier E."/>
            <person name="Bonde I."/>
            <person name="Nielsen T."/>
            <person name="Manichanh C."/>
            <person name="Arumugam M."/>
            <person name="Batto J."/>
            <person name="Santos M.B.Q.D."/>
            <person name="Blom N."/>
            <person name="Borruel N."/>
            <person name="Burgdorf K.S."/>
            <person name="Boumezbeur F."/>
            <person name="Casellas F."/>
            <person name="Dore J."/>
            <person name="Guarner F."/>
            <person name="Hansen T."/>
            <person name="Hildebrand F."/>
            <person name="Kaas R.S."/>
            <person name="Kennedy S."/>
            <person name="Kristiansen K."/>
            <person name="Kultima J.R."/>
            <person name="Leonard P."/>
            <person name="Levenez F."/>
            <person name="Lund O."/>
            <person name="Moumen B."/>
            <person name="Le Paslier D."/>
            <person name="Pons N."/>
            <person name="Pedersen O."/>
            <person name="Prifti E."/>
            <person name="Qin J."/>
            <person name="Raes J."/>
            <person name="Tap J."/>
            <person name="Tims S."/>
            <person name="Ussery D.W."/>
            <person name="Yamada T."/>
            <person name="MetaHit consortium"/>
            <person name="Renault P."/>
            <person name="Sicheritz-Ponten T."/>
            <person name="Bork P."/>
            <person name="Wang J."/>
            <person name="Brunak S."/>
            <person name="Ehrlich S.D."/>
        </authorList>
    </citation>
    <scope>NUCLEOTIDE SEQUENCE [LARGE SCALE GENOMIC DNA]</scope>
</reference>
<name>R6TWR3_9BACT</name>
<keyword evidence="1" id="KW-0812">Transmembrane</keyword>
<dbReference type="PANTHER" id="PTHR38450:SF1">
    <property type="entry name" value="STAGE V SPORULATION PROTEIN AC"/>
    <property type="match status" value="1"/>
</dbReference>
<protein>
    <submittedName>
        <fullName evidence="2">Stage V sporulation protein AC</fullName>
    </submittedName>
</protein>
<accession>R6TWR3</accession>
<feature type="transmembrane region" description="Helical" evidence="1">
    <location>
        <begin position="84"/>
        <end position="104"/>
    </location>
</feature>
<dbReference type="PANTHER" id="PTHR38450">
    <property type="entry name" value="STAGE V SPORULATION PROTEIN AC-RELATED"/>
    <property type="match status" value="1"/>
</dbReference>
<keyword evidence="1" id="KW-1133">Transmembrane helix</keyword>
<feature type="transmembrane region" description="Helical" evidence="1">
    <location>
        <begin position="124"/>
        <end position="144"/>
    </location>
</feature>
<sequence>MKKKKTPYADYAGKRAGKSKLLPDCLRAFAVGGLICAFAQCLTGLYGYIGVGEEDVKVLVIMTLIFLTAMLTGMGIFDNIARFAGAGTLVPITGFANAVVSPALDGKNEGLVLGLGTKLLSVAGPVILYGTSASVVWGIIYWVVGLIR</sequence>
<comment type="caution">
    <text evidence="2">The sequence shown here is derived from an EMBL/GenBank/DDBJ whole genome shotgun (WGS) entry which is preliminary data.</text>
</comment>
<dbReference type="STRING" id="1263015.BN580_01012"/>
<keyword evidence="1" id="KW-0472">Membrane</keyword>
<dbReference type="InterPro" id="IPR005562">
    <property type="entry name" value="SpoVA"/>
</dbReference>
<gene>
    <name evidence="2" type="ORF">BN580_01012</name>
</gene>
<evidence type="ECO:0000256" key="1">
    <source>
        <dbReference type="SAM" id="Phobius"/>
    </source>
</evidence>
<proteinExistence type="predicted"/>
<dbReference type="Pfam" id="PF03862">
    <property type="entry name" value="SpoVAC_SpoVAEB"/>
    <property type="match status" value="1"/>
</dbReference>
<dbReference type="Proteomes" id="UP000017938">
    <property type="component" value="Unassembled WGS sequence"/>
</dbReference>
<dbReference type="AlphaFoldDB" id="R6TWR3"/>
<organism evidence="2 3">
    <name type="scientific">Candidatus Colimorpha enterica</name>
    <dbReference type="NCBI Taxonomy" id="3083063"/>
    <lineage>
        <taxon>Bacteria</taxon>
        <taxon>Pseudomonadati</taxon>
        <taxon>Bacteroidota</taxon>
        <taxon>Bacteroidia</taxon>
        <taxon>Bacteroidales</taxon>
        <taxon>Candidatus Colimorpha</taxon>
    </lineage>
</organism>